<sequence length="65" mass="7210">MTSHLLKVPDMSCAHCEARITAILEEMKIPSFSVNLSEKTVTVETDDLKRVIDALDDGGYEAEEI</sequence>
<keyword evidence="1" id="KW-0479">Metal-binding</keyword>
<organism evidence="3 4">
    <name type="scientific">Dethiosulfovibrio peptidovorans DSM 11002</name>
    <dbReference type="NCBI Taxonomy" id="469381"/>
    <lineage>
        <taxon>Bacteria</taxon>
        <taxon>Thermotogati</taxon>
        <taxon>Synergistota</taxon>
        <taxon>Synergistia</taxon>
        <taxon>Synergistales</taxon>
        <taxon>Dethiosulfovibrionaceae</taxon>
        <taxon>Dethiosulfovibrio</taxon>
    </lineage>
</organism>
<dbReference type="CDD" id="cd00371">
    <property type="entry name" value="HMA"/>
    <property type="match status" value="1"/>
</dbReference>
<proteinExistence type="predicted"/>
<dbReference type="InterPro" id="IPR017969">
    <property type="entry name" value="Heavy-metal-associated_CS"/>
</dbReference>
<dbReference type="InterPro" id="IPR006121">
    <property type="entry name" value="HMA_dom"/>
</dbReference>
<dbReference type="Pfam" id="PF00403">
    <property type="entry name" value="HMA"/>
    <property type="match status" value="1"/>
</dbReference>
<dbReference type="OrthoDB" id="9813965at2"/>
<dbReference type="GO" id="GO:0046872">
    <property type="term" value="F:metal ion binding"/>
    <property type="evidence" value="ECO:0007669"/>
    <property type="project" value="UniProtKB-KW"/>
</dbReference>
<dbReference type="RefSeq" id="WP_005660352.1">
    <property type="nucleotide sequence ID" value="NZ_ABTR02000001.1"/>
</dbReference>
<dbReference type="SUPFAM" id="SSF55008">
    <property type="entry name" value="HMA, heavy metal-associated domain"/>
    <property type="match status" value="1"/>
</dbReference>
<dbReference type="AlphaFoldDB" id="D2Z6P5"/>
<evidence type="ECO:0000313" key="3">
    <source>
        <dbReference type="EMBL" id="EFC91142.1"/>
    </source>
</evidence>
<feature type="domain" description="HMA" evidence="2">
    <location>
        <begin position="2"/>
        <end position="63"/>
    </location>
</feature>
<dbReference type="PROSITE" id="PS01047">
    <property type="entry name" value="HMA_1"/>
    <property type="match status" value="1"/>
</dbReference>
<dbReference type="PROSITE" id="PS50846">
    <property type="entry name" value="HMA_2"/>
    <property type="match status" value="1"/>
</dbReference>
<keyword evidence="4" id="KW-1185">Reference proteome</keyword>
<dbReference type="STRING" id="469381.Dpep_1116"/>
<evidence type="ECO:0000313" key="4">
    <source>
        <dbReference type="Proteomes" id="UP000006427"/>
    </source>
</evidence>
<dbReference type="eggNOG" id="COG2608">
    <property type="taxonomic scope" value="Bacteria"/>
</dbReference>
<protein>
    <submittedName>
        <fullName evidence="3">Heavy metal transport/detoxification protein</fullName>
    </submittedName>
</protein>
<reference evidence="3 4" key="1">
    <citation type="journal article" date="2010" name="Stand. Genomic Sci.">
        <title>Permanent draft genome sequence of Dethiosulfovibrio peptidovorans type strain (SEBR 4207).</title>
        <authorList>
            <person name="Labutti K."/>
            <person name="Mayilraj S."/>
            <person name="Clum A."/>
            <person name="Lucas S."/>
            <person name="Glavina Del Rio T."/>
            <person name="Nolan M."/>
            <person name="Tice H."/>
            <person name="Cheng J.F."/>
            <person name="Pitluck S."/>
            <person name="Liolios K."/>
            <person name="Ivanova N."/>
            <person name="Mavromatis K."/>
            <person name="Mikhailova N."/>
            <person name="Pati A."/>
            <person name="Goodwin L."/>
            <person name="Chen A."/>
            <person name="Palaniappan K."/>
            <person name="Land M."/>
            <person name="Hauser L."/>
            <person name="Chang Y.J."/>
            <person name="Jeffries C.D."/>
            <person name="Rohde M."/>
            <person name="Spring S."/>
            <person name="Goker M."/>
            <person name="Woyke T."/>
            <person name="Bristow J."/>
            <person name="Eisen J.A."/>
            <person name="Markowitz V."/>
            <person name="Hugenholtz P."/>
            <person name="Kyrpides N.C."/>
            <person name="Klenk H.P."/>
            <person name="Lapidus A."/>
        </authorList>
    </citation>
    <scope>NUCLEOTIDE SEQUENCE [LARGE SCALE GENOMIC DNA]</scope>
    <source>
        <strain evidence="3 4">DSM 11002</strain>
    </source>
</reference>
<name>D2Z6P5_9BACT</name>
<evidence type="ECO:0000259" key="2">
    <source>
        <dbReference type="PROSITE" id="PS50846"/>
    </source>
</evidence>
<evidence type="ECO:0000256" key="1">
    <source>
        <dbReference type="ARBA" id="ARBA00022723"/>
    </source>
</evidence>
<dbReference type="PaxDb" id="469381-Dpep_1116"/>
<dbReference type="EMBL" id="ABTR02000001">
    <property type="protein sequence ID" value="EFC91142.1"/>
    <property type="molecule type" value="Genomic_DNA"/>
</dbReference>
<accession>D2Z6P5</accession>
<dbReference type="Proteomes" id="UP000006427">
    <property type="component" value="Unassembled WGS sequence"/>
</dbReference>
<gene>
    <name evidence="3" type="ORF">Dpep_1116</name>
</gene>
<dbReference type="Gene3D" id="3.30.70.100">
    <property type="match status" value="1"/>
</dbReference>
<comment type="caution">
    <text evidence="3">The sequence shown here is derived from an EMBL/GenBank/DDBJ whole genome shotgun (WGS) entry which is preliminary data.</text>
</comment>
<dbReference type="InterPro" id="IPR036163">
    <property type="entry name" value="HMA_dom_sf"/>
</dbReference>